<accession>A0ACD3AX59</accession>
<dbReference type="Proteomes" id="UP000308600">
    <property type="component" value="Unassembled WGS sequence"/>
</dbReference>
<dbReference type="EMBL" id="ML208315">
    <property type="protein sequence ID" value="TFK70308.1"/>
    <property type="molecule type" value="Genomic_DNA"/>
</dbReference>
<organism evidence="1 2">
    <name type="scientific">Pluteus cervinus</name>
    <dbReference type="NCBI Taxonomy" id="181527"/>
    <lineage>
        <taxon>Eukaryota</taxon>
        <taxon>Fungi</taxon>
        <taxon>Dikarya</taxon>
        <taxon>Basidiomycota</taxon>
        <taxon>Agaricomycotina</taxon>
        <taxon>Agaricomycetes</taxon>
        <taxon>Agaricomycetidae</taxon>
        <taxon>Agaricales</taxon>
        <taxon>Pluteineae</taxon>
        <taxon>Pluteaceae</taxon>
        <taxon>Pluteus</taxon>
    </lineage>
</organism>
<protein>
    <submittedName>
        <fullName evidence="1">DnaJ-domain-containing protein</fullName>
    </submittedName>
</protein>
<keyword evidence="2" id="KW-1185">Reference proteome</keyword>
<proteinExistence type="predicted"/>
<sequence length="326" mass="37009">MPSPQVRSLYFLWRRIHLTLPTASTYFHLPIDEEEDEEINAYQRKFITWIAEPSNTTSSSCSSTENDPVDVECIKNAVVDEVVSNNDLYAILGIQKSGNLDKMTLRRAYLSRSRACHPDKFPGNPNATHAFQKVAVAYDVLSKPSSKRLYDTRSRSSTYDVFSSQPSGHAEETFRGVVLGIFNDFLDGDLEMIRTLLKAINDINPSIKLGDEGIDSVLVTLQGIRERALTCRTCIYAIHAELARLLEVQHAFRQLSYFDILGRSRLAVQLTRITLRLPIAVELALIEQNPRDPRDDDQQTVILPRKVTLLIRGVDFALERMERILN</sequence>
<evidence type="ECO:0000313" key="1">
    <source>
        <dbReference type="EMBL" id="TFK70308.1"/>
    </source>
</evidence>
<gene>
    <name evidence="1" type="ORF">BDN72DRAFT_547938</name>
</gene>
<reference evidence="1 2" key="1">
    <citation type="journal article" date="2019" name="Nat. Ecol. Evol.">
        <title>Megaphylogeny resolves global patterns of mushroom evolution.</title>
        <authorList>
            <person name="Varga T."/>
            <person name="Krizsan K."/>
            <person name="Foldi C."/>
            <person name="Dima B."/>
            <person name="Sanchez-Garcia M."/>
            <person name="Sanchez-Ramirez S."/>
            <person name="Szollosi G.J."/>
            <person name="Szarkandi J.G."/>
            <person name="Papp V."/>
            <person name="Albert L."/>
            <person name="Andreopoulos W."/>
            <person name="Angelini C."/>
            <person name="Antonin V."/>
            <person name="Barry K.W."/>
            <person name="Bougher N.L."/>
            <person name="Buchanan P."/>
            <person name="Buyck B."/>
            <person name="Bense V."/>
            <person name="Catcheside P."/>
            <person name="Chovatia M."/>
            <person name="Cooper J."/>
            <person name="Damon W."/>
            <person name="Desjardin D."/>
            <person name="Finy P."/>
            <person name="Geml J."/>
            <person name="Haridas S."/>
            <person name="Hughes K."/>
            <person name="Justo A."/>
            <person name="Karasinski D."/>
            <person name="Kautmanova I."/>
            <person name="Kiss B."/>
            <person name="Kocsube S."/>
            <person name="Kotiranta H."/>
            <person name="LaButti K.M."/>
            <person name="Lechner B.E."/>
            <person name="Liimatainen K."/>
            <person name="Lipzen A."/>
            <person name="Lukacs Z."/>
            <person name="Mihaltcheva S."/>
            <person name="Morgado L.N."/>
            <person name="Niskanen T."/>
            <person name="Noordeloos M.E."/>
            <person name="Ohm R.A."/>
            <person name="Ortiz-Santana B."/>
            <person name="Ovrebo C."/>
            <person name="Racz N."/>
            <person name="Riley R."/>
            <person name="Savchenko A."/>
            <person name="Shiryaev A."/>
            <person name="Soop K."/>
            <person name="Spirin V."/>
            <person name="Szebenyi C."/>
            <person name="Tomsovsky M."/>
            <person name="Tulloss R.E."/>
            <person name="Uehling J."/>
            <person name="Grigoriev I.V."/>
            <person name="Vagvolgyi C."/>
            <person name="Papp T."/>
            <person name="Martin F.M."/>
            <person name="Miettinen O."/>
            <person name="Hibbett D.S."/>
            <person name="Nagy L.G."/>
        </authorList>
    </citation>
    <scope>NUCLEOTIDE SEQUENCE [LARGE SCALE GENOMIC DNA]</scope>
    <source>
        <strain evidence="1 2">NL-1719</strain>
    </source>
</reference>
<name>A0ACD3AX59_9AGAR</name>
<evidence type="ECO:0000313" key="2">
    <source>
        <dbReference type="Proteomes" id="UP000308600"/>
    </source>
</evidence>